<dbReference type="Gene3D" id="3.40.50.720">
    <property type="entry name" value="NAD(P)-binding Rossmann-like Domain"/>
    <property type="match status" value="1"/>
</dbReference>
<evidence type="ECO:0000259" key="1">
    <source>
        <dbReference type="Pfam" id="PF22917"/>
    </source>
</evidence>
<reference evidence="2 3" key="1">
    <citation type="submission" date="2017-06" db="EMBL/GenBank/DDBJ databases">
        <title>Draft genome sequence of a variant of Elsinoe murrayae.</title>
        <authorList>
            <person name="Cheng Q."/>
        </authorList>
    </citation>
    <scope>NUCLEOTIDE SEQUENCE [LARGE SCALE GENOMIC DNA]</scope>
    <source>
        <strain evidence="2 3">CQ-2017a</strain>
    </source>
</reference>
<dbReference type="InParanoid" id="A0A2K1R2R0"/>
<sequence length="385" mass="42751">MGKHALIFGASGVSGWAITSQALQFPSKSTFSRVTALTNRPLSIEDSGLPKDERLQLVSGIDLTRSIESIVSGLKSKVRDVESVSHVFFAAYIEKPSYPDLVQVNELLVRNAITAVDRLAGHSLKNIILQTGGKHYGVEFPGTVDIQPPLKATAPRIPKPEADNIFYYQQYDVLQDLAKDKSWNFYEVRPDVIVGFTPGTNFMNITQGVGFYLSLYRAIHGQGKEVPFVGTPKSWRNTHSDTFQDILAQQEIHISLNEDNIPSGKSFNAADGEVTTWEKKWPALAACFGLKGVGPGKEPVDCAAFAKAHGAEWRKLEAKNGLKKGVFEDYSWGFVKGVCAAFDFDREYDLSDTREIGFNETIETVKGYQIAFERMKDARILPKEY</sequence>
<name>A0A2K1R2R0_9PEZI</name>
<dbReference type="PANTHER" id="PTHR32487:SF8">
    <property type="entry name" value="NAD-DEPENDENT EPIMERASE_DEHYDRATASE DOMAIN-CONTAINING PROTEIN"/>
    <property type="match status" value="1"/>
</dbReference>
<dbReference type="SUPFAM" id="SSF51735">
    <property type="entry name" value="NAD(P)-binding Rossmann-fold domains"/>
    <property type="match status" value="1"/>
</dbReference>
<dbReference type="OrthoDB" id="1731983at2759"/>
<gene>
    <name evidence="2" type="ORF">CAC42_929</name>
</gene>
<dbReference type="STRING" id="2082308.A0A2K1R2R0"/>
<evidence type="ECO:0000313" key="3">
    <source>
        <dbReference type="Proteomes" id="UP000243797"/>
    </source>
</evidence>
<dbReference type="InterPro" id="IPR055222">
    <property type="entry name" value="PRISE-like_Rossmann-fold"/>
</dbReference>
<dbReference type="AlphaFoldDB" id="A0A2K1R2R0"/>
<dbReference type="Proteomes" id="UP000243797">
    <property type="component" value="Unassembled WGS sequence"/>
</dbReference>
<dbReference type="InterPro" id="IPR036291">
    <property type="entry name" value="NAD(P)-bd_dom_sf"/>
</dbReference>
<accession>A0A2K1R2R0</accession>
<dbReference type="CDD" id="cd08948">
    <property type="entry name" value="5beta-POR_like_SDR_a"/>
    <property type="match status" value="1"/>
</dbReference>
<keyword evidence="3" id="KW-1185">Reference proteome</keyword>
<dbReference type="Pfam" id="PF22917">
    <property type="entry name" value="PRISE"/>
    <property type="match status" value="1"/>
</dbReference>
<comment type="caution">
    <text evidence="2">The sequence shown here is derived from an EMBL/GenBank/DDBJ whole genome shotgun (WGS) entry which is preliminary data.</text>
</comment>
<dbReference type="EMBL" id="NKHZ01000011">
    <property type="protein sequence ID" value="PNS21570.1"/>
    <property type="molecule type" value="Genomic_DNA"/>
</dbReference>
<proteinExistence type="predicted"/>
<feature type="domain" description="PRISE-like Rossmann-fold" evidence="1">
    <location>
        <begin position="5"/>
        <end position="382"/>
    </location>
</feature>
<organism evidence="2 3">
    <name type="scientific">Sphaceloma murrayae</name>
    <dbReference type="NCBI Taxonomy" id="2082308"/>
    <lineage>
        <taxon>Eukaryota</taxon>
        <taxon>Fungi</taxon>
        <taxon>Dikarya</taxon>
        <taxon>Ascomycota</taxon>
        <taxon>Pezizomycotina</taxon>
        <taxon>Dothideomycetes</taxon>
        <taxon>Dothideomycetidae</taxon>
        <taxon>Myriangiales</taxon>
        <taxon>Elsinoaceae</taxon>
        <taxon>Sphaceloma</taxon>
    </lineage>
</organism>
<dbReference type="PANTHER" id="PTHR32487">
    <property type="entry name" value="3-OXO-DELTA(4,5)-STEROID 5-BETA-REDUCTASE"/>
    <property type="match status" value="1"/>
</dbReference>
<protein>
    <recommendedName>
        <fullName evidence="1">PRISE-like Rossmann-fold domain-containing protein</fullName>
    </recommendedName>
</protein>
<evidence type="ECO:0000313" key="2">
    <source>
        <dbReference type="EMBL" id="PNS21570.1"/>
    </source>
</evidence>